<feature type="domain" description="Cytokinin dehydrogenase 1 FAD/cytokinin binding" evidence="6">
    <location>
        <begin position="2"/>
        <end position="117"/>
    </location>
</feature>
<dbReference type="GO" id="GO:0009690">
    <property type="term" value="P:cytokinin metabolic process"/>
    <property type="evidence" value="ECO:0007669"/>
    <property type="project" value="InterPro"/>
</dbReference>
<accession>A0AAP0L7H1</accession>
<evidence type="ECO:0000256" key="4">
    <source>
        <dbReference type="ARBA" id="ARBA00022827"/>
    </source>
</evidence>
<sequence length="129" mass="15019">MLAGNKTSGPILIYPMNRNKWDQRSSVVTPDEDVFYLVALLRSATEEGPHTLDNLRDQNRRILHFCEESGIKVKRYLPDHSTQDEWKGHFGEKWEAFKQMKMKFDPSHILAVGQRIFQPSFTSHGIFDL</sequence>
<keyword evidence="5" id="KW-0560">Oxidoreductase</keyword>
<gene>
    <name evidence="7" type="ORF">Scep_000616</name>
</gene>
<organism evidence="7 8">
    <name type="scientific">Stephania cephalantha</name>
    <dbReference type="NCBI Taxonomy" id="152367"/>
    <lineage>
        <taxon>Eukaryota</taxon>
        <taxon>Viridiplantae</taxon>
        <taxon>Streptophyta</taxon>
        <taxon>Embryophyta</taxon>
        <taxon>Tracheophyta</taxon>
        <taxon>Spermatophyta</taxon>
        <taxon>Magnoliopsida</taxon>
        <taxon>Ranunculales</taxon>
        <taxon>Menispermaceae</taxon>
        <taxon>Menispermoideae</taxon>
        <taxon>Cissampelideae</taxon>
        <taxon>Stephania</taxon>
    </lineage>
</organism>
<dbReference type="Proteomes" id="UP001419268">
    <property type="component" value="Unassembled WGS sequence"/>
</dbReference>
<evidence type="ECO:0000256" key="1">
    <source>
        <dbReference type="ARBA" id="ARBA00001974"/>
    </source>
</evidence>
<dbReference type="AlphaFoldDB" id="A0AAP0L7H1"/>
<keyword evidence="4" id="KW-0274">FAD</keyword>
<dbReference type="Gene3D" id="3.40.462.10">
    <property type="entry name" value="FAD-linked oxidases, C-terminal domain"/>
    <property type="match status" value="1"/>
</dbReference>
<keyword evidence="8" id="KW-1185">Reference proteome</keyword>
<comment type="caution">
    <text evidence="7">The sequence shown here is derived from an EMBL/GenBank/DDBJ whole genome shotgun (WGS) entry which is preliminary data.</text>
</comment>
<dbReference type="InterPro" id="IPR016170">
    <property type="entry name" value="Cytok_DH_C_sf"/>
</dbReference>
<name>A0AAP0L7H1_9MAGN</name>
<protein>
    <recommendedName>
        <fullName evidence="6">Cytokinin dehydrogenase 1 FAD/cytokinin binding domain-containing protein</fullName>
    </recommendedName>
</protein>
<evidence type="ECO:0000313" key="7">
    <source>
        <dbReference type="EMBL" id="KAK9165425.1"/>
    </source>
</evidence>
<dbReference type="SUPFAM" id="SSF55103">
    <property type="entry name" value="FAD-linked oxidases, C-terminal domain"/>
    <property type="match status" value="1"/>
</dbReference>
<evidence type="ECO:0000256" key="5">
    <source>
        <dbReference type="ARBA" id="ARBA00023002"/>
    </source>
</evidence>
<dbReference type="PANTHER" id="PTHR13878:SF102">
    <property type="entry name" value="CYTOKININ DEHYDROGENASE 5"/>
    <property type="match status" value="1"/>
</dbReference>
<keyword evidence="3" id="KW-0285">Flavoprotein</keyword>
<dbReference type="EMBL" id="JBBNAG010000001">
    <property type="protein sequence ID" value="KAK9165425.1"/>
    <property type="molecule type" value="Genomic_DNA"/>
</dbReference>
<evidence type="ECO:0000313" key="8">
    <source>
        <dbReference type="Proteomes" id="UP001419268"/>
    </source>
</evidence>
<evidence type="ECO:0000259" key="6">
    <source>
        <dbReference type="Pfam" id="PF09265"/>
    </source>
</evidence>
<comment type="similarity">
    <text evidence="2">Belongs to the oxygen-dependent FAD-linked oxidoreductase family.</text>
</comment>
<evidence type="ECO:0000256" key="2">
    <source>
        <dbReference type="ARBA" id="ARBA00005466"/>
    </source>
</evidence>
<dbReference type="GO" id="GO:0050660">
    <property type="term" value="F:flavin adenine dinucleotide binding"/>
    <property type="evidence" value="ECO:0007669"/>
    <property type="project" value="InterPro"/>
</dbReference>
<dbReference type="InterPro" id="IPR016164">
    <property type="entry name" value="FAD-linked_Oxase-like_C"/>
</dbReference>
<dbReference type="PANTHER" id="PTHR13878">
    <property type="entry name" value="GULONOLACTONE OXIDASE"/>
    <property type="match status" value="1"/>
</dbReference>
<dbReference type="InterPro" id="IPR015345">
    <property type="entry name" value="Cytokinin_DH_FAD/cytokin-bd"/>
</dbReference>
<dbReference type="GO" id="GO:0019139">
    <property type="term" value="F:cytokinin dehydrogenase activity"/>
    <property type="evidence" value="ECO:0007669"/>
    <property type="project" value="InterPro"/>
</dbReference>
<dbReference type="InterPro" id="IPR050432">
    <property type="entry name" value="FAD-linked_Oxidoreductases_BP"/>
</dbReference>
<proteinExistence type="inferred from homology"/>
<reference evidence="7 8" key="1">
    <citation type="submission" date="2024-01" db="EMBL/GenBank/DDBJ databases">
        <title>Genome assemblies of Stephania.</title>
        <authorList>
            <person name="Yang L."/>
        </authorList>
    </citation>
    <scope>NUCLEOTIDE SEQUENCE [LARGE SCALE GENOMIC DNA]</scope>
    <source>
        <strain evidence="7">JXDWG</strain>
        <tissue evidence="7">Leaf</tissue>
    </source>
</reference>
<evidence type="ECO:0000256" key="3">
    <source>
        <dbReference type="ARBA" id="ARBA00022630"/>
    </source>
</evidence>
<comment type="cofactor">
    <cofactor evidence="1">
        <name>FAD</name>
        <dbReference type="ChEBI" id="CHEBI:57692"/>
    </cofactor>
</comment>
<dbReference type="Pfam" id="PF09265">
    <property type="entry name" value="Cytokin-bind"/>
    <property type="match status" value="1"/>
</dbReference>